<comment type="caution">
    <text evidence="13">The sequence shown here is derived from an EMBL/GenBank/DDBJ whole genome shotgun (WGS) entry which is preliminary data.</text>
</comment>
<evidence type="ECO:0000256" key="7">
    <source>
        <dbReference type="ARBA" id="ARBA00023065"/>
    </source>
</evidence>
<keyword evidence="3" id="KW-0050">Antiport</keyword>
<dbReference type="OrthoDB" id="570124at2"/>
<dbReference type="GO" id="GO:0005886">
    <property type="term" value="C:plasma membrane"/>
    <property type="evidence" value="ECO:0007669"/>
    <property type="project" value="UniProtKB-SubCell"/>
</dbReference>
<protein>
    <submittedName>
        <fullName evidence="13">Sodium:proton antiporter</fullName>
    </submittedName>
</protein>
<feature type="transmembrane region" description="Helical" evidence="10">
    <location>
        <begin position="272"/>
        <end position="292"/>
    </location>
</feature>
<sequence>MEQQAFVIALVGILGIGAQWVAWRTGWPAIVLMLAAGFLAGPALGILDPQAAFGDMLVPMISIGVALILFEGGLSLDFRELRKYGGGVWRLVIIGVPLGWLLGSLAGYYVAGLVWPVAILFAGILVVTGPTVVMPLLRQSTVQQRPAALLKWEAIVNDPFGALCAVIAYEYFRYVGDGATMVEIVPPLIIAAVIAGLIGYAAAWIIAWAFPRGFVPEFLKVPVLLVVVVGVFVLCNAIEHEAGLVAVTVMGIALANMNVASLRSIHPFKQNIALLLVSGIFILLSASLDFAQLRQFEWQFGLFLLALLFVVRPATVLISLAFSSVPWNERLFLAWIAPRGIVLVAISGLFALRLSDLGYADGSILIGLSFAVVVTTIVAHGFTINIVAKWLKVRGESRPGLLIVGATPWTIALAKQMHGISTPVMLVDASWLRLKPARAAGIPTYHGEILNEATEHNLDLTPFNVLIAATDNEAYNTLVCSEFAPEIGTDSVYQLGEGGDDGDHRKMPASLRGRALFASGFSVADVHQRQMEGWVFRKTKLSDHFDIEDAKGVLPEATNMLLLVKPNGRMRFFTHASAPEPQAGDVVISFSPPGKKGEEESAAARRAAKAGAAKVQTA</sequence>
<evidence type="ECO:0000256" key="6">
    <source>
        <dbReference type="ARBA" id="ARBA00022989"/>
    </source>
</evidence>
<evidence type="ECO:0000256" key="4">
    <source>
        <dbReference type="ARBA" id="ARBA00022475"/>
    </source>
</evidence>
<evidence type="ECO:0000259" key="11">
    <source>
        <dbReference type="Pfam" id="PF00999"/>
    </source>
</evidence>
<dbReference type="GO" id="GO:1902600">
    <property type="term" value="P:proton transmembrane transport"/>
    <property type="evidence" value="ECO:0007669"/>
    <property type="project" value="InterPro"/>
</dbReference>
<feature type="transmembrane region" description="Helical" evidence="10">
    <location>
        <begin position="53"/>
        <end position="76"/>
    </location>
</feature>
<feature type="transmembrane region" description="Helical" evidence="10">
    <location>
        <begin position="117"/>
        <end position="137"/>
    </location>
</feature>
<accession>A0A844ZNV1</accession>
<evidence type="ECO:0000313" key="13">
    <source>
        <dbReference type="EMBL" id="MXO88690.1"/>
    </source>
</evidence>
<organism evidence="13 14">
    <name type="scientific">Alteraurantiacibacter aestuarii</name>
    <dbReference type="NCBI Taxonomy" id="650004"/>
    <lineage>
        <taxon>Bacteria</taxon>
        <taxon>Pseudomonadati</taxon>
        <taxon>Pseudomonadota</taxon>
        <taxon>Alphaproteobacteria</taxon>
        <taxon>Sphingomonadales</taxon>
        <taxon>Erythrobacteraceae</taxon>
        <taxon>Alteraurantiacibacter</taxon>
    </lineage>
</organism>
<feature type="transmembrane region" description="Helical" evidence="10">
    <location>
        <begin position="218"/>
        <end position="238"/>
    </location>
</feature>
<reference evidence="13 14" key="1">
    <citation type="submission" date="2019-12" db="EMBL/GenBank/DDBJ databases">
        <title>Genomic-based taxomic classification of the family Erythrobacteraceae.</title>
        <authorList>
            <person name="Xu L."/>
        </authorList>
    </citation>
    <scope>NUCLEOTIDE SEQUENCE [LARGE SCALE GENOMIC DNA]</scope>
    <source>
        <strain evidence="13 14">JCM 16339</strain>
    </source>
</reference>
<proteinExistence type="predicted"/>
<name>A0A844ZNV1_9SPHN</name>
<feature type="transmembrane region" description="Helical" evidence="10">
    <location>
        <begin position="298"/>
        <end position="320"/>
    </location>
</feature>
<keyword evidence="6 10" id="KW-1133">Transmembrane helix</keyword>
<dbReference type="InterPro" id="IPR038770">
    <property type="entry name" value="Na+/solute_symporter_sf"/>
</dbReference>
<keyword evidence="4" id="KW-1003">Cell membrane</keyword>
<evidence type="ECO:0000313" key="14">
    <source>
        <dbReference type="Proteomes" id="UP000435243"/>
    </source>
</evidence>
<gene>
    <name evidence="13" type="ORF">GRI32_08040</name>
</gene>
<evidence type="ECO:0000256" key="10">
    <source>
        <dbReference type="SAM" id="Phobius"/>
    </source>
</evidence>
<feature type="transmembrane region" description="Helical" evidence="10">
    <location>
        <begin position="88"/>
        <end position="111"/>
    </location>
</feature>
<evidence type="ECO:0000256" key="8">
    <source>
        <dbReference type="ARBA" id="ARBA00023136"/>
    </source>
</evidence>
<dbReference type="SUPFAM" id="SSF51735">
    <property type="entry name" value="NAD(P)-binding Rossmann-fold domains"/>
    <property type="match status" value="1"/>
</dbReference>
<feature type="compositionally biased region" description="Low complexity" evidence="9">
    <location>
        <begin position="609"/>
        <end position="618"/>
    </location>
</feature>
<dbReference type="InterPro" id="IPR036291">
    <property type="entry name" value="NAD(P)-bd_dom_sf"/>
</dbReference>
<dbReference type="GO" id="GO:0015297">
    <property type="term" value="F:antiporter activity"/>
    <property type="evidence" value="ECO:0007669"/>
    <property type="project" value="UniProtKB-KW"/>
</dbReference>
<dbReference type="AlphaFoldDB" id="A0A844ZNV1"/>
<feature type="transmembrane region" description="Helical" evidence="10">
    <location>
        <begin position="364"/>
        <end position="388"/>
    </location>
</feature>
<evidence type="ECO:0000256" key="9">
    <source>
        <dbReference type="SAM" id="MobiDB-lite"/>
    </source>
</evidence>
<dbReference type="GO" id="GO:0006813">
    <property type="term" value="P:potassium ion transport"/>
    <property type="evidence" value="ECO:0007669"/>
    <property type="project" value="InterPro"/>
</dbReference>
<dbReference type="Pfam" id="PF02254">
    <property type="entry name" value="TrkA_N"/>
    <property type="match status" value="1"/>
</dbReference>
<dbReference type="PANTHER" id="PTHR32507:SF0">
    <property type="entry name" value="NA(+)_H(+) ANTIPORTER 2-RELATED"/>
    <property type="match status" value="1"/>
</dbReference>
<evidence type="ECO:0000256" key="3">
    <source>
        <dbReference type="ARBA" id="ARBA00022449"/>
    </source>
</evidence>
<dbReference type="InterPro" id="IPR003148">
    <property type="entry name" value="RCK_N"/>
</dbReference>
<evidence type="ECO:0000256" key="2">
    <source>
        <dbReference type="ARBA" id="ARBA00022448"/>
    </source>
</evidence>
<dbReference type="PANTHER" id="PTHR32507">
    <property type="entry name" value="NA(+)/H(+) ANTIPORTER 1"/>
    <property type="match status" value="1"/>
</dbReference>
<comment type="subcellular location">
    <subcellularLocation>
        <location evidence="1">Cell membrane</location>
        <topology evidence="1">Multi-pass membrane protein</topology>
    </subcellularLocation>
</comment>
<evidence type="ECO:0000256" key="1">
    <source>
        <dbReference type="ARBA" id="ARBA00004651"/>
    </source>
</evidence>
<keyword evidence="8 10" id="KW-0472">Membrane</keyword>
<keyword evidence="7" id="KW-0406">Ion transport</keyword>
<feature type="region of interest" description="Disordered" evidence="9">
    <location>
        <begin position="584"/>
        <end position="618"/>
    </location>
</feature>
<feature type="domain" description="RCK N-terminal" evidence="12">
    <location>
        <begin position="402"/>
        <end position="481"/>
    </location>
</feature>
<keyword evidence="5 10" id="KW-0812">Transmembrane</keyword>
<evidence type="ECO:0000259" key="12">
    <source>
        <dbReference type="Pfam" id="PF02254"/>
    </source>
</evidence>
<dbReference type="Pfam" id="PF00999">
    <property type="entry name" value="Na_H_Exchanger"/>
    <property type="match status" value="1"/>
</dbReference>
<feature type="transmembrane region" description="Helical" evidence="10">
    <location>
        <begin position="6"/>
        <end position="23"/>
    </location>
</feature>
<dbReference type="Gene3D" id="3.40.50.720">
    <property type="entry name" value="NAD(P)-binding Rossmann-like Domain"/>
    <property type="match status" value="1"/>
</dbReference>
<feature type="transmembrane region" description="Helical" evidence="10">
    <location>
        <begin position="30"/>
        <end position="47"/>
    </location>
</feature>
<feature type="transmembrane region" description="Helical" evidence="10">
    <location>
        <begin position="244"/>
        <end position="260"/>
    </location>
</feature>
<feature type="transmembrane region" description="Helical" evidence="10">
    <location>
        <begin position="332"/>
        <end position="352"/>
    </location>
</feature>
<dbReference type="EMBL" id="WTYY01000003">
    <property type="protein sequence ID" value="MXO88690.1"/>
    <property type="molecule type" value="Genomic_DNA"/>
</dbReference>
<feature type="domain" description="Cation/H+ exchanger transmembrane" evidence="11">
    <location>
        <begin position="14"/>
        <end position="390"/>
    </location>
</feature>
<feature type="transmembrane region" description="Helical" evidence="10">
    <location>
        <begin position="184"/>
        <end position="206"/>
    </location>
</feature>
<keyword evidence="14" id="KW-1185">Reference proteome</keyword>
<dbReference type="Proteomes" id="UP000435243">
    <property type="component" value="Unassembled WGS sequence"/>
</dbReference>
<evidence type="ECO:0000256" key="5">
    <source>
        <dbReference type="ARBA" id="ARBA00022692"/>
    </source>
</evidence>
<dbReference type="RefSeq" id="WP_160590942.1">
    <property type="nucleotide sequence ID" value="NZ_BAAAFP010000001.1"/>
</dbReference>
<keyword evidence="2" id="KW-0813">Transport</keyword>
<dbReference type="InterPro" id="IPR006153">
    <property type="entry name" value="Cation/H_exchanger_TM"/>
</dbReference>
<dbReference type="Gene3D" id="1.20.1530.20">
    <property type="match status" value="1"/>
</dbReference>